<dbReference type="EMBL" id="LAZR01000324">
    <property type="protein sequence ID" value="KKN74523.1"/>
    <property type="molecule type" value="Genomic_DNA"/>
</dbReference>
<comment type="caution">
    <text evidence="2">The sequence shown here is derived from an EMBL/GenBank/DDBJ whole genome shotgun (WGS) entry which is preliminary data.</text>
</comment>
<keyword evidence="1" id="KW-0472">Membrane</keyword>
<keyword evidence="1" id="KW-1133">Transmembrane helix</keyword>
<proteinExistence type="predicted"/>
<name>A0A0F9W8X9_9ZZZZ</name>
<organism evidence="2">
    <name type="scientific">marine sediment metagenome</name>
    <dbReference type="NCBI Taxonomy" id="412755"/>
    <lineage>
        <taxon>unclassified sequences</taxon>
        <taxon>metagenomes</taxon>
        <taxon>ecological metagenomes</taxon>
    </lineage>
</organism>
<dbReference type="AlphaFoldDB" id="A0A0F9W8X9"/>
<feature type="transmembrane region" description="Helical" evidence="1">
    <location>
        <begin position="6"/>
        <end position="29"/>
    </location>
</feature>
<protein>
    <submittedName>
        <fullName evidence="2">Uncharacterized protein</fullName>
    </submittedName>
</protein>
<gene>
    <name evidence="2" type="ORF">LCGC14_0389400</name>
</gene>
<evidence type="ECO:0000256" key="1">
    <source>
        <dbReference type="SAM" id="Phobius"/>
    </source>
</evidence>
<accession>A0A0F9W8X9</accession>
<evidence type="ECO:0000313" key="2">
    <source>
        <dbReference type="EMBL" id="KKN74523.1"/>
    </source>
</evidence>
<keyword evidence="1" id="KW-0812">Transmembrane</keyword>
<reference evidence="2" key="1">
    <citation type="journal article" date="2015" name="Nature">
        <title>Complex archaea that bridge the gap between prokaryotes and eukaryotes.</title>
        <authorList>
            <person name="Spang A."/>
            <person name="Saw J.H."/>
            <person name="Jorgensen S.L."/>
            <person name="Zaremba-Niedzwiedzka K."/>
            <person name="Martijn J."/>
            <person name="Lind A.E."/>
            <person name="van Eijk R."/>
            <person name="Schleper C."/>
            <person name="Guy L."/>
            <person name="Ettema T.J."/>
        </authorList>
    </citation>
    <scope>NUCLEOTIDE SEQUENCE</scope>
</reference>
<sequence length="72" mass="7872">MSSDNATAVVGGAFILGLIVGIIVSLGVIEVEVPDCARFSEAVDWRHMNILLDRAEVGLERLNERIISYDKN</sequence>